<dbReference type="InterPro" id="IPR002885">
    <property type="entry name" value="PPR_rpt"/>
</dbReference>
<evidence type="ECO:0000256" key="2">
    <source>
        <dbReference type="ARBA" id="ARBA00022946"/>
    </source>
</evidence>
<sequence>MPTMFLGEYEIISNNPLVDMERTCVGNMAGTRTESSRHSKHDPAHITAPMAMNFEYVIGCIKVHLLYGPGHEFGYLWQPPLLKCLCDARRTEEASDMLLRMMPEFACVPNVVMYWRLLKCFCDDRNSWRALEPHRLMGRKGCSPDVVVYSTVINDLFKEGKVTKSLLFLTGGGVGLLFPTGNSSCSNQRRAGLRLSKGGGACIAPLQHDRTLPGEQSSPTNLWRNNVTMSSSSRVRLSSFFATRPTATPPSKAQSSCTPHLVLAAMAERARCRTLGPKDGHHLLEELLEQATPVSEHALNDFLAALARVLPSASCSDGPMLAISLFNHMSRGRGPQYEPGHGFGYLWQPPLLKCLCDARRREEASDMLLHMMPEFASTYNSVIDALCKTRAMEKAESLLFLTGGGVGLLFPTGNSSRSNQRRAGLRLSKGGGACIAPLQHDRTLPGEQSSPTNLWRNNVTMSSSSRVRLSSFFATRPTATPPSKAQSSCTPHLVLAAMAERARCRTLGPKDGHHLLEELLEQATPVSEHALNDFLAALARVLPSASCSDGPMLAISLFNHMSRGRGPQVAPPTAYTYAILIDCCGRACRSDLALAFFGRLLSMSLGMDLVTSGNLPSSTTYNSVIDALCKTRAMEKAEDGPVRLCYEHIQSDDQSWKYHLTKLFTTVLFKLFAVKSLLFLTGGGVGLLFPTGNSSRSNQRRAGLRLSKGGGACIAPLQHDRTLPGEQSSPTNLWRNNVTMSSSSRVRLSSFFATRPTATPPSKAQSSCTPHLVLAAMAERARCRTLGPKDGHHLLEELLEQATPVSEHALNDFLAALARVLPSASCSDGPMLAISLFNHMSRGRGPQVAPPTAYTYAILIDCCGRACRSDLALAFFGRLLSMSLGMDLVTSGNLPSSSAFAMQGGERRPPTCCST</sequence>
<dbReference type="PROSITE" id="PS51375">
    <property type="entry name" value="PPR"/>
    <property type="match status" value="1"/>
</dbReference>
<evidence type="ECO:0000313" key="4">
    <source>
        <dbReference type="EMBL" id="GJN37177.1"/>
    </source>
</evidence>
<organism evidence="4 5">
    <name type="scientific">Eleusine coracana subsp. coracana</name>
    <dbReference type="NCBI Taxonomy" id="191504"/>
    <lineage>
        <taxon>Eukaryota</taxon>
        <taxon>Viridiplantae</taxon>
        <taxon>Streptophyta</taxon>
        <taxon>Embryophyta</taxon>
        <taxon>Tracheophyta</taxon>
        <taxon>Spermatophyta</taxon>
        <taxon>Magnoliopsida</taxon>
        <taxon>Liliopsida</taxon>
        <taxon>Poales</taxon>
        <taxon>Poaceae</taxon>
        <taxon>PACMAD clade</taxon>
        <taxon>Chloridoideae</taxon>
        <taxon>Cynodonteae</taxon>
        <taxon>Eleusininae</taxon>
        <taxon>Eleusine</taxon>
    </lineage>
</organism>
<keyword evidence="1" id="KW-0677">Repeat</keyword>
<dbReference type="PANTHER" id="PTHR47932:SF2">
    <property type="entry name" value="OS10G0484300 PROTEIN"/>
    <property type="match status" value="1"/>
</dbReference>
<keyword evidence="5" id="KW-1185">Reference proteome</keyword>
<protein>
    <submittedName>
        <fullName evidence="4">Uncharacterized protein</fullName>
    </submittedName>
</protein>
<dbReference type="GO" id="GO:0003729">
    <property type="term" value="F:mRNA binding"/>
    <property type="evidence" value="ECO:0007669"/>
    <property type="project" value="TreeGrafter"/>
</dbReference>
<dbReference type="EMBL" id="BQKI01000093">
    <property type="protein sequence ID" value="GJN37177.1"/>
    <property type="molecule type" value="Genomic_DNA"/>
</dbReference>
<comment type="caution">
    <text evidence="4">The sequence shown here is derived from an EMBL/GenBank/DDBJ whole genome shotgun (WGS) entry which is preliminary data.</text>
</comment>
<reference evidence="4" key="1">
    <citation type="journal article" date="2018" name="DNA Res.">
        <title>Multiple hybrid de novo genome assembly of finger millet, an orphan allotetraploid crop.</title>
        <authorList>
            <person name="Hatakeyama M."/>
            <person name="Aluri S."/>
            <person name="Balachadran M.T."/>
            <person name="Sivarajan S.R."/>
            <person name="Patrignani A."/>
            <person name="Gruter S."/>
            <person name="Poveda L."/>
            <person name="Shimizu-Inatsugi R."/>
            <person name="Baeten J."/>
            <person name="Francoijs K.J."/>
            <person name="Nataraja K.N."/>
            <person name="Reddy Y.A.N."/>
            <person name="Phadnis S."/>
            <person name="Ravikumar R.L."/>
            <person name="Schlapbach R."/>
            <person name="Sreeman S.M."/>
            <person name="Shimizu K.K."/>
        </authorList>
    </citation>
    <scope>NUCLEOTIDE SEQUENCE</scope>
</reference>
<name>A0AAV5FQZ6_ELECO</name>
<keyword evidence="2" id="KW-0809">Transit peptide</keyword>
<evidence type="ECO:0000313" key="5">
    <source>
        <dbReference type="Proteomes" id="UP001054889"/>
    </source>
</evidence>
<dbReference type="Gene3D" id="1.25.40.10">
    <property type="entry name" value="Tetratricopeptide repeat domain"/>
    <property type="match status" value="4"/>
</dbReference>
<evidence type="ECO:0000256" key="3">
    <source>
        <dbReference type="PROSITE-ProRule" id="PRU00708"/>
    </source>
</evidence>
<dbReference type="Proteomes" id="UP001054889">
    <property type="component" value="Unassembled WGS sequence"/>
</dbReference>
<dbReference type="InterPro" id="IPR011990">
    <property type="entry name" value="TPR-like_helical_dom_sf"/>
</dbReference>
<reference evidence="4" key="2">
    <citation type="submission" date="2021-12" db="EMBL/GenBank/DDBJ databases">
        <title>Resequencing data analysis of finger millet.</title>
        <authorList>
            <person name="Hatakeyama M."/>
            <person name="Aluri S."/>
            <person name="Balachadran M.T."/>
            <person name="Sivarajan S.R."/>
            <person name="Poveda L."/>
            <person name="Shimizu-Inatsugi R."/>
            <person name="Schlapbach R."/>
            <person name="Sreeman S.M."/>
            <person name="Shimizu K.K."/>
        </authorList>
    </citation>
    <scope>NUCLEOTIDE SEQUENCE</scope>
</reference>
<gene>
    <name evidence="4" type="primary">gb26104</name>
    <name evidence="4" type="ORF">PR202_gb26104</name>
</gene>
<dbReference type="AlphaFoldDB" id="A0AAV5FQZ6"/>
<proteinExistence type="predicted"/>
<dbReference type="Pfam" id="PF01535">
    <property type="entry name" value="PPR"/>
    <property type="match status" value="4"/>
</dbReference>
<evidence type="ECO:0000256" key="1">
    <source>
        <dbReference type="ARBA" id="ARBA00022737"/>
    </source>
</evidence>
<dbReference type="PANTHER" id="PTHR47932">
    <property type="entry name" value="ATPASE EXPRESSION PROTEIN 3"/>
    <property type="match status" value="1"/>
</dbReference>
<feature type="repeat" description="PPR" evidence="3">
    <location>
        <begin position="110"/>
        <end position="144"/>
    </location>
</feature>
<dbReference type="NCBIfam" id="TIGR00756">
    <property type="entry name" value="PPR"/>
    <property type="match status" value="2"/>
</dbReference>
<accession>A0AAV5FQZ6</accession>
<dbReference type="Pfam" id="PF13812">
    <property type="entry name" value="PPR_3"/>
    <property type="match status" value="1"/>
</dbReference>